<gene>
    <name evidence="1" type="ORF">QFC20_000433</name>
</gene>
<evidence type="ECO:0000313" key="2">
    <source>
        <dbReference type="Proteomes" id="UP001230649"/>
    </source>
</evidence>
<reference evidence="1" key="1">
    <citation type="submission" date="2023-04" db="EMBL/GenBank/DDBJ databases">
        <title>Draft Genome sequencing of Naganishia species isolated from polar environments using Oxford Nanopore Technology.</title>
        <authorList>
            <person name="Leo P."/>
            <person name="Venkateswaran K."/>
        </authorList>
    </citation>
    <scope>NUCLEOTIDE SEQUENCE</scope>
    <source>
        <strain evidence="1">MNA-CCFEE 5262</strain>
    </source>
</reference>
<dbReference type="Proteomes" id="UP001230649">
    <property type="component" value="Unassembled WGS sequence"/>
</dbReference>
<proteinExistence type="predicted"/>
<sequence length="239" mass="25949">MIQAVLIFNNHGKPRLSKFYTPVTSAEQSALLGQIFQLVSDRPAGLCNFLDAPGLVFPGGKGRRMPKGKGKANTLRRVEGDEEEEDNEDDELRVIYRHYATLYFVFVVDGAESELGILDLIQVFVESLDRSFENVCELDLIFHFDEVILVLSEIIQGGLVLETNISEISTRYHEAAAQRKASASSVKEILPSSLASIAADTANGIRRGGPPGGGRLGVSTGDNVRNVAGRWLQGLGFGG</sequence>
<name>A0ACC2X3H9_9TREE</name>
<dbReference type="EMBL" id="JASBWS010000002">
    <property type="protein sequence ID" value="KAJ9117287.1"/>
    <property type="molecule type" value="Genomic_DNA"/>
</dbReference>
<comment type="caution">
    <text evidence="1">The sequence shown here is derived from an EMBL/GenBank/DDBJ whole genome shotgun (WGS) entry which is preliminary data.</text>
</comment>
<keyword evidence="2" id="KW-1185">Reference proteome</keyword>
<organism evidence="1 2">
    <name type="scientific">Naganishia adeliensis</name>
    <dbReference type="NCBI Taxonomy" id="92952"/>
    <lineage>
        <taxon>Eukaryota</taxon>
        <taxon>Fungi</taxon>
        <taxon>Dikarya</taxon>
        <taxon>Basidiomycota</taxon>
        <taxon>Agaricomycotina</taxon>
        <taxon>Tremellomycetes</taxon>
        <taxon>Filobasidiales</taxon>
        <taxon>Filobasidiaceae</taxon>
        <taxon>Naganishia</taxon>
    </lineage>
</organism>
<protein>
    <submittedName>
        <fullName evidence="1">Uncharacterized protein</fullName>
    </submittedName>
</protein>
<evidence type="ECO:0000313" key="1">
    <source>
        <dbReference type="EMBL" id="KAJ9117287.1"/>
    </source>
</evidence>
<accession>A0ACC2X3H9</accession>